<feature type="region of interest" description="Disordered" evidence="5">
    <location>
        <begin position="874"/>
        <end position="894"/>
    </location>
</feature>
<dbReference type="Pfam" id="PF24329">
    <property type="entry name" value="FN-plug_TEN1-4"/>
    <property type="match status" value="1"/>
</dbReference>
<comment type="caution">
    <text evidence="4">Lacks conserved residue(s) required for the propagation of feature annotation.</text>
</comment>
<evidence type="ECO:0000256" key="6">
    <source>
        <dbReference type="SAM" id="Phobius"/>
    </source>
</evidence>
<dbReference type="InterPro" id="IPR056823">
    <property type="entry name" value="TEN-like_YD-shell"/>
</dbReference>
<evidence type="ECO:0000313" key="8">
    <source>
        <dbReference type="EMBL" id="CDS22118.1"/>
    </source>
</evidence>
<feature type="region of interest" description="Disordered" evidence="5">
    <location>
        <begin position="69"/>
        <end position="244"/>
    </location>
</feature>
<dbReference type="PROSITE" id="PS50026">
    <property type="entry name" value="EGF_3"/>
    <property type="match status" value="1"/>
</dbReference>
<dbReference type="Proteomes" id="UP000492820">
    <property type="component" value="Unassembled WGS sequence"/>
</dbReference>
<dbReference type="Pfam" id="PF25021">
    <property type="entry name" value="TEN_NHL"/>
    <property type="match status" value="1"/>
</dbReference>
<name>A0A068WUD9_ECHGR</name>
<keyword evidence="6" id="KW-0812">Transmembrane</keyword>
<keyword evidence="6" id="KW-0472">Membrane</keyword>
<evidence type="ECO:0000256" key="4">
    <source>
        <dbReference type="PROSITE-ProRule" id="PRU00076"/>
    </source>
</evidence>
<reference evidence="8" key="2">
    <citation type="submission" date="2014-06" db="EMBL/GenBank/DDBJ databases">
        <authorList>
            <person name="Aslett M."/>
        </authorList>
    </citation>
    <scope>NUCLEOTIDE SEQUENCE</scope>
</reference>
<dbReference type="InterPro" id="IPR057627">
    <property type="entry name" value="FN-plug_TEN1-4"/>
</dbReference>
<gene>
    <name evidence="8" type="ORF">EgrG_000056700</name>
</gene>
<feature type="compositionally biased region" description="Polar residues" evidence="5">
    <location>
        <begin position="138"/>
        <end position="148"/>
    </location>
</feature>
<feature type="disulfide bond" evidence="4">
    <location>
        <begin position="1012"/>
        <end position="1022"/>
    </location>
</feature>
<feature type="compositionally biased region" description="Basic residues" evidence="5">
    <location>
        <begin position="184"/>
        <end position="195"/>
    </location>
</feature>
<feature type="disulfide bond" evidence="4">
    <location>
        <begin position="1034"/>
        <end position="1043"/>
    </location>
</feature>
<dbReference type="InterPro" id="IPR051216">
    <property type="entry name" value="Teneurin"/>
</dbReference>
<evidence type="ECO:0000256" key="3">
    <source>
        <dbReference type="ARBA" id="ARBA00023157"/>
    </source>
</evidence>
<accession>A0A068WUD9</accession>
<feature type="compositionally biased region" description="Polar residues" evidence="5">
    <location>
        <begin position="876"/>
        <end position="890"/>
    </location>
</feature>
<dbReference type="Gene3D" id="2.10.25.10">
    <property type="entry name" value="Laminin"/>
    <property type="match status" value="4"/>
</dbReference>
<dbReference type="Pfam" id="PF25024">
    <property type="entry name" value="EGF_TEN"/>
    <property type="match status" value="1"/>
</dbReference>
<dbReference type="InterPro" id="IPR056822">
    <property type="entry name" value="TEN_NHL"/>
</dbReference>
<dbReference type="SUPFAM" id="SSF63825">
    <property type="entry name" value="YWTD domain"/>
    <property type="match status" value="1"/>
</dbReference>
<dbReference type="OrthoDB" id="6279657at2759"/>
<dbReference type="SMART" id="SM00181">
    <property type="entry name" value="EGF"/>
    <property type="match status" value="6"/>
</dbReference>
<dbReference type="Pfam" id="PF25020">
    <property type="entry name" value="TTR_TEN1-4"/>
    <property type="match status" value="1"/>
</dbReference>
<dbReference type="Pfam" id="PF25023">
    <property type="entry name" value="TEN_YD-shell"/>
    <property type="match status" value="2"/>
</dbReference>
<keyword evidence="3 4" id="KW-1015">Disulfide bond</keyword>
<keyword evidence="2" id="KW-0677">Repeat</keyword>
<protein>
    <submittedName>
        <fullName evidence="8 10">EGF region</fullName>
    </submittedName>
</protein>
<feature type="region of interest" description="Disordered" evidence="5">
    <location>
        <begin position="437"/>
        <end position="463"/>
    </location>
</feature>
<dbReference type="InterPro" id="IPR000742">
    <property type="entry name" value="EGF"/>
</dbReference>
<dbReference type="Pfam" id="PF23093">
    <property type="entry name" value="GBD_Tenm3"/>
    <property type="match status" value="1"/>
</dbReference>
<reference evidence="8 9" key="1">
    <citation type="journal article" date="2013" name="Nature">
        <title>The genomes of four tapeworm species reveal adaptations to parasitism.</title>
        <authorList>
            <person name="Tsai I.J."/>
            <person name="Zarowiecki M."/>
            <person name="Holroyd N."/>
            <person name="Garciarrubio A."/>
            <person name="Sanchez-Flores A."/>
            <person name="Brooks K.L."/>
            <person name="Tracey A."/>
            <person name="Bobes R.J."/>
            <person name="Fragoso G."/>
            <person name="Sciutto E."/>
            <person name="Aslett M."/>
            <person name="Beasley H."/>
            <person name="Bennett H.M."/>
            <person name="Cai J."/>
            <person name="Camicia F."/>
            <person name="Clark R."/>
            <person name="Cucher M."/>
            <person name="De Silva N."/>
            <person name="Day T.A."/>
            <person name="Deplazes P."/>
            <person name="Estrada K."/>
            <person name="Fernandez C."/>
            <person name="Holland P.W."/>
            <person name="Hou J."/>
            <person name="Hu S."/>
            <person name="Huckvale T."/>
            <person name="Hung S.S."/>
            <person name="Kamenetzky L."/>
            <person name="Keane J.A."/>
            <person name="Kiss F."/>
            <person name="Koziol U."/>
            <person name="Lambert O."/>
            <person name="Liu K."/>
            <person name="Luo X."/>
            <person name="Luo Y."/>
            <person name="Macchiaroli N."/>
            <person name="Nichol S."/>
            <person name="Paps J."/>
            <person name="Parkinson J."/>
            <person name="Pouchkina-Stantcheva N."/>
            <person name="Riddiford N."/>
            <person name="Rosenzvit M."/>
            <person name="Salinas G."/>
            <person name="Wasmuth J.D."/>
            <person name="Zamanian M."/>
            <person name="Zheng Y."/>
            <person name="Cai X."/>
            <person name="Soberon X."/>
            <person name="Olson P.D."/>
            <person name="Laclette J.P."/>
            <person name="Brehm K."/>
            <person name="Berriman M."/>
            <person name="Garciarrubio A."/>
            <person name="Bobes R.J."/>
            <person name="Fragoso G."/>
            <person name="Sanchez-Flores A."/>
            <person name="Estrada K."/>
            <person name="Cevallos M.A."/>
            <person name="Morett E."/>
            <person name="Gonzalez V."/>
            <person name="Portillo T."/>
            <person name="Ochoa-Leyva A."/>
            <person name="Jose M.V."/>
            <person name="Sciutto E."/>
            <person name="Landa A."/>
            <person name="Jimenez L."/>
            <person name="Valdes V."/>
            <person name="Carrero J.C."/>
            <person name="Larralde C."/>
            <person name="Morales-Montor J."/>
            <person name="Limon-Lason J."/>
            <person name="Soberon X."/>
            <person name="Laclette J.P."/>
        </authorList>
    </citation>
    <scope>NUCLEOTIDE SEQUENCE [LARGE SCALE GENOMIC DNA]</scope>
</reference>
<evidence type="ECO:0000256" key="2">
    <source>
        <dbReference type="ARBA" id="ARBA00022737"/>
    </source>
</evidence>
<evidence type="ECO:0000313" key="9">
    <source>
        <dbReference type="Proteomes" id="UP000492820"/>
    </source>
</evidence>
<dbReference type="PANTHER" id="PTHR11219">
    <property type="entry name" value="TENEURIN AND N-ACETYLGLUCOSAMINE-1-PHOSPHODIESTER ALPHA-N-ACETYLGLUCOSAMINIDASE"/>
    <property type="match status" value="1"/>
</dbReference>
<dbReference type="SUPFAM" id="SSF57196">
    <property type="entry name" value="EGF/Laminin"/>
    <property type="match status" value="1"/>
</dbReference>
<evidence type="ECO:0000256" key="5">
    <source>
        <dbReference type="SAM" id="MobiDB-lite"/>
    </source>
</evidence>
<dbReference type="InterPro" id="IPR056820">
    <property type="entry name" value="TEN_TTR-like"/>
</dbReference>
<evidence type="ECO:0000259" key="7">
    <source>
        <dbReference type="PROSITE" id="PS50026"/>
    </source>
</evidence>
<proteinExistence type="predicted"/>
<feature type="compositionally biased region" description="Polar residues" evidence="5">
    <location>
        <begin position="23"/>
        <end position="55"/>
    </location>
</feature>
<dbReference type="PANTHER" id="PTHR11219:SF69">
    <property type="entry name" value="TENEURIN-A"/>
    <property type="match status" value="1"/>
</dbReference>
<dbReference type="PROSITE" id="PS00022">
    <property type="entry name" value="EGF_1"/>
    <property type="match status" value="3"/>
</dbReference>
<dbReference type="InterPro" id="IPR057629">
    <property type="entry name" value="Teneurin1-4_GBD"/>
</dbReference>
<feature type="compositionally biased region" description="Pro residues" evidence="5">
    <location>
        <begin position="229"/>
        <end position="241"/>
    </location>
</feature>
<feature type="compositionally biased region" description="Low complexity" evidence="5">
    <location>
        <begin position="214"/>
        <end position="228"/>
    </location>
</feature>
<dbReference type="EMBL" id="LK028585">
    <property type="protein sequence ID" value="CDS22118.1"/>
    <property type="molecule type" value="Genomic_DNA"/>
</dbReference>
<feature type="region of interest" description="Disordered" evidence="5">
    <location>
        <begin position="1"/>
        <end position="57"/>
    </location>
</feature>
<sequence>MSRRPVTFEDSDDIRLDPYLENPPSTTFEKQRNPNNCRENPSFSSNSRNRVNGLNSRERCNKFRSKSIGTSHHICGLNPKSSTSTSPQPSQEEMDQPLSGGGQYRHFPPADEVGGDSSDILNSSSIGDDNLSRGRLVGSNNSNNNPTSRDSDIDNEAPEIDDDDDANENGPNINEISSVYYMRRQQRRQQQRLRRRDTSSASVCGDTASRRRPPISLSRSSTRIGQSSIPPPPSEPPPSLPPCGIDLSSQCSMYPVLGAGRFGLVGQQTSAALPAMLHIPGLPVNYPPPGGIVNLGDANHQLLQIQQAALLQQQLHQRIASVNATVTMGTQGNPYLQGFATVGRPVRTASPNQPQMTLLHHQPLQDLELISSAALLQAHAAAQAQAQNNVAQSAGGSGSVVYENSYNSFQRLPPGGRMAGQMPSTISQDLLSASVGGATNGDDILNSTSSTTNGGGGVSGHPESLCKSPSVVAMASASSPSALVTTPLMNFYDASATSGGGNTYISHPHIGNASARAGGKSTSGENGGSSNHISRPFYRCSWQYWVILICALAFLLAVSFAVFFSENAKWLENRLHEKYAQDPAIFGLFDPHNPPQKIESNTQAKIHLESMGLWAGHWHIQSDLCTIYNITLTSELSSIGVFLRYSTMPTIVHYSHFDRILGRQLKADTVVKKDATDLPKEAFPSIPSAIHVKPNAPRTTGRVRCLKKGHWFISIVNDQPRTEDIVLSMAEIVMPRGCPNDCSNRGICSQGVCDCLNGLTGKDCSSVEDVPICSGHGEYRQGKCHCFPEWKGPECETLWSECPYPTCSGHGRCVTGECLCFDGFGGDACQFRICPPHNCSGNGICVDGVCRCFSSWGGNACDYREISDPSIGEIGFSSQSQQKDSSGNSPTPEPACSFNGYREPTTGHCHCFPGFEGAACEKDVTCASRCVNGVCTGDRRQLLSGGPALPGLLPAVATLHDPAVCFCNDGWRGIKCDVPTCNAKCLLNGQCVNDTCVCNRGWTGANCNLNECPLGCSGQGNCNQGEDGHHFCQCFANRKGSACQASYEISCDDRRDDDQDGLIDCLDPDCCSTEHCEKLIRFQGNQQRVVEDARQSCAHSSEISALILSTKLSPPGSSFYDQLEFLLLRDLTTDKVDPRRVSVVRGVVRQWDSTPFWGCRVFDRLNPVIGSALTDKNGRFELVVDGGFLVQLEFIRHPTSRFTAQLDVYVPVNQIVNIGDFYLIDRSRFILSATSSSTPFKKRAFYDGAVTGVGGMLPASLIFGDLWIVGLLPSIDPESAVDFCPPDVHDISLLGGPKIEAKRGGDDDNDDGDDLVCFDSDGAVCVSRGGILFHRYALKPSRLHLVHSSDKTAKSSSFLVVRMLANDRAPPDRLNEVHLSVDVAGLQQSWRFEPVQGLEFTFVWNRTDGYNRSVYGTALARVSVGFLYRQCTAVLWEHRVVHIDGNDITPTDLAGWNLDARHIFAPNQGIVYMSDGRRASVRDENLVVELILGKPNVRRLANRCEMCLGRARGNPIFRAAALATDETGRLLVSDGQFLRYLQEESHLQTLDSLNPSVNAPASITDSGSQSSSPSDWIVSDVRSMSFLNGGTGEEDWPAYFIARHPISSEELEALSRGGIGGGRAGIFISDARNRTIWWTSLARRDFSQMVISEQCSPNGTMSDCLRRSLMNPKGLVVTYNEDLFFIDDKQLWRYQLRNPPGQRSIRVELVIGQLGEIAVPMSCERSLPTNKVQLIDPSFMAYNPVEDSIYYVDDKHVFRLHLASRMVSLAAGRLPGCKPHTSSSTIMTSTSSPTTSKAPFAVDVEFSEIRGIAFSSLGDLYIAESEVIWIRRSDGRLHLFAGSKSISAWDTPHITNSHLFRPVRKPLPYSQSALLTEHPALDFRFGNITSIAVGIFDEVFVSDVGHNVVFAVRPKPPRLGANEKYSIRRMASETQVFEKQGQLESVVDTLTQHRVSFFTFTGSGWLSAVRMGASDLSLRRSPLGFLQQVVLNTGETYNVTFALMNRGFGSIVTPFGSLNRYEYSDGGQMTKIWTISSALPYVASYSSTNGLLETIALPSGWLYPLQKTKGRKRGIDIFEDIKSRKVSMISSPHTEVIKLTYSGGAQEVVLERLEPPSNSLDSVENHASWQIGRRIRMYVQLQSPENLLSPNGNSLSTVDNTSAQMPRIIENLMMATFDVFGVISQDVETGGHFARKRRSSWFSSRSATSPFLGRGQRDIATDSTVQKTRKTLSINGQPVLSVTLDRESRTETFRSPSSDRLLLQIVYNTNMQPTVFATQPLGALPHSGFVDVSTGFIANTSRVNIQEPLIAPLRIIYTREGQVKEAFWGSSNYRLSYDSRRRLRTAEIGSTLNTLVFDYQNPTLSHLLTEISVSGVGTYRLVYKHDPLTGENGLSHIITPLGLYRTFSLFTSLGVERLTFFPWALDAGSTNAAAFTFDWETRIPPSAAFHGYPLARFTWPSGRRVNHLLAKRLIVYDNVQIHWDRAELTDSTSVSLQDAINEFQIDEKRQFSAGTLVTYVRGDLSLAGTRRVDSAGGKLLAYSYEYEYDQSFLVSGIRSCLFQSATASPLWCQPSHIIFNSWVGYSISPLGVNFFQEGLSTTLVWSQSGLQLNRRFDNSERLLIVSLQQESKRQEVIINVTFEYSGDGLLPSDMSLETIEDVPMRTHYRRGPGGRIEGIDCEVIGSSRRRHVQVVYNEESRVSDIRHYISDSQFAKAGNSESKHISTKFVYERGLLSGFGNWKYVFDENGCLIERRLRDSRSIEDLFEYNSKGLLRWVERRVMPSSADEAQLKQKQQSVSDDPLCNGLESACYHQEIGLVMDYAVQFLYDAEDRLVVVRNTLAINDMIQFFYAHPQHRNRLTSFFHHGKGKAYFLTYEQKTGHLFAIEEVDLSVIGDSNSERKLYIVITDTEGSPIALYADEKILWTAEYSATGGRRLINGGFLNASLLDDFTVPLGYRGALMDLHTGFLFHTPTWQAYDPIGATLTSPDWRRVATSRLQRLHSHPQALDLHTWFSESSDLDPLARLQQAMQGPAWWLRGLDSGINRLFSHLQVETGAVSASSMEGEYNHLPTKCNQGLVITSRRLQQARHINDQLEQLGIVDTTRLASNKAFGAWFDAVCPIARIKTTPPVFGVNVSFSLSSDGTISVSRSENNVSLIRIARVLFSGAKLMDSWYLPIPSHGGMAAVTSFVQLFVKVAPSLNTDLQTLQLQRSALLSQTPIRLGGSVSPLSGVMVSLDNSAGTELRISSAVSPGVEWRLRYEENWTVASGRVLQEARSRGIDGAQRRAALIAGNSVRGPRTSPKPWPPWLSTSAEMRQMESEGGVVKGFVWKPVIREPKKAAVLTELLDDPAIYQLRPVNEKSVSNEN</sequence>
<organism evidence="8">
    <name type="scientific">Echinococcus granulosus</name>
    <name type="common">Hydatid tapeworm</name>
    <dbReference type="NCBI Taxonomy" id="6210"/>
    <lineage>
        <taxon>Eukaryota</taxon>
        <taxon>Metazoa</taxon>
        <taxon>Spiralia</taxon>
        <taxon>Lophotrochozoa</taxon>
        <taxon>Platyhelminthes</taxon>
        <taxon>Cestoda</taxon>
        <taxon>Eucestoda</taxon>
        <taxon>Cyclophyllidea</taxon>
        <taxon>Taeniidae</taxon>
        <taxon>Echinococcus</taxon>
        <taxon>Echinococcus granulosus group</taxon>
    </lineage>
</organism>
<feature type="transmembrane region" description="Helical" evidence="6">
    <location>
        <begin position="542"/>
        <end position="564"/>
    </location>
</feature>
<feature type="compositionally biased region" description="Acidic residues" evidence="5">
    <location>
        <begin position="153"/>
        <end position="167"/>
    </location>
</feature>
<keyword evidence="1 4" id="KW-0245">EGF-like domain</keyword>
<dbReference type="GO" id="GO:0008045">
    <property type="term" value="P:motor neuron axon guidance"/>
    <property type="evidence" value="ECO:0007669"/>
    <property type="project" value="TreeGrafter"/>
</dbReference>
<keyword evidence="6" id="KW-1133">Transmembrane helix</keyword>
<evidence type="ECO:0000256" key="1">
    <source>
        <dbReference type="ARBA" id="ARBA00022536"/>
    </source>
</evidence>
<dbReference type="Gene3D" id="2.60.120.260">
    <property type="entry name" value="Galactose-binding domain-like"/>
    <property type="match status" value="1"/>
</dbReference>
<dbReference type="Pfam" id="PF23106">
    <property type="entry name" value="EGF_Teneurin"/>
    <property type="match status" value="1"/>
</dbReference>
<feature type="domain" description="EGF-like" evidence="7">
    <location>
        <begin position="1008"/>
        <end position="1044"/>
    </location>
</feature>
<dbReference type="PROSITE" id="PS01186">
    <property type="entry name" value="EGF_2"/>
    <property type="match status" value="1"/>
</dbReference>
<dbReference type="WBParaSite" id="EgrG_000056700">
    <property type="protein sequence ID" value="EgrG_000056700"/>
    <property type="gene ID" value="EgrG_000056700"/>
</dbReference>
<reference evidence="10" key="3">
    <citation type="submission" date="2020-10" db="UniProtKB">
        <authorList>
            <consortium name="WormBaseParasite"/>
        </authorList>
    </citation>
    <scope>IDENTIFICATION</scope>
</reference>
<evidence type="ECO:0000313" key="10">
    <source>
        <dbReference type="WBParaSite" id="EgrG_000056700"/>
    </source>
</evidence>
<feature type="compositionally biased region" description="Low complexity" evidence="5">
    <location>
        <begin position="81"/>
        <end position="91"/>
    </location>
</feature>